<dbReference type="EMBL" id="JANPWB010000005">
    <property type="protein sequence ID" value="KAJ1190013.1"/>
    <property type="molecule type" value="Genomic_DNA"/>
</dbReference>
<keyword evidence="3" id="KW-1185">Reference proteome</keyword>
<comment type="caution">
    <text evidence="2">The sequence shown here is derived from an EMBL/GenBank/DDBJ whole genome shotgun (WGS) entry which is preliminary data.</text>
</comment>
<feature type="compositionally biased region" description="Basic and acidic residues" evidence="1">
    <location>
        <begin position="61"/>
        <end position="72"/>
    </location>
</feature>
<evidence type="ECO:0000256" key="1">
    <source>
        <dbReference type="SAM" id="MobiDB-lite"/>
    </source>
</evidence>
<sequence length="78" mass="8408">MRVPLSHLETYCCSQAACHVIGLVATHVTFPVFTNTPPCARHLPGDMSSGTCSLPSPGTEAQKRRQKADTPEASRCPR</sequence>
<dbReference type="AlphaFoldDB" id="A0AAV7UQK7"/>
<name>A0AAV7UQK7_PLEWA</name>
<evidence type="ECO:0000313" key="3">
    <source>
        <dbReference type="Proteomes" id="UP001066276"/>
    </source>
</evidence>
<evidence type="ECO:0000313" key="2">
    <source>
        <dbReference type="EMBL" id="KAJ1190013.1"/>
    </source>
</evidence>
<dbReference type="Proteomes" id="UP001066276">
    <property type="component" value="Chromosome 3_1"/>
</dbReference>
<proteinExistence type="predicted"/>
<accession>A0AAV7UQK7</accession>
<protein>
    <submittedName>
        <fullName evidence="2">Uncharacterized protein</fullName>
    </submittedName>
</protein>
<feature type="region of interest" description="Disordered" evidence="1">
    <location>
        <begin position="50"/>
        <end position="78"/>
    </location>
</feature>
<gene>
    <name evidence="2" type="ORF">NDU88_006753</name>
</gene>
<reference evidence="2" key="1">
    <citation type="journal article" date="2022" name="bioRxiv">
        <title>Sequencing and chromosome-scale assembly of the giantPleurodeles waltlgenome.</title>
        <authorList>
            <person name="Brown T."/>
            <person name="Elewa A."/>
            <person name="Iarovenko S."/>
            <person name="Subramanian E."/>
            <person name="Araus A.J."/>
            <person name="Petzold A."/>
            <person name="Susuki M."/>
            <person name="Suzuki K.-i.T."/>
            <person name="Hayashi T."/>
            <person name="Toyoda A."/>
            <person name="Oliveira C."/>
            <person name="Osipova E."/>
            <person name="Leigh N.D."/>
            <person name="Simon A."/>
            <person name="Yun M.H."/>
        </authorList>
    </citation>
    <scope>NUCLEOTIDE SEQUENCE</scope>
    <source>
        <strain evidence="2">20211129_DDA</strain>
        <tissue evidence="2">Liver</tissue>
    </source>
</reference>
<organism evidence="2 3">
    <name type="scientific">Pleurodeles waltl</name>
    <name type="common">Iberian ribbed newt</name>
    <dbReference type="NCBI Taxonomy" id="8319"/>
    <lineage>
        <taxon>Eukaryota</taxon>
        <taxon>Metazoa</taxon>
        <taxon>Chordata</taxon>
        <taxon>Craniata</taxon>
        <taxon>Vertebrata</taxon>
        <taxon>Euteleostomi</taxon>
        <taxon>Amphibia</taxon>
        <taxon>Batrachia</taxon>
        <taxon>Caudata</taxon>
        <taxon>Salamandroidea</taxon>
        <taxon>Salamandridae</taxon>
        <taxon>Pleurodelinae</taxon>
        <taxon>Pleurodeles</taxon>
    </lineage>
</organism>